<proteinExistence type="predicted"/>
<dbReference type="OrthoDB" id="6539751at2"/>
<dbReference type="AlphaFoldDB" id="A0A0U5LAR4"/>
<protein>
    <submittedName>
        <fullName evidence="2">Uncharacterized protein</fullName>
    </submittedName>
</protein>
<evidence type="ECO:0000313" key="2">
    <source>
        <dbReference type="EMBL" id="CUU25830.1"/>
    </source>
</evidence>
<gene>
    <name evidence="2" type="ORF">EM595_p0130</name>
</gene>
<evidence type="ECO:0000313" key="3">
    <source>
        <dbReference type="Proteomes" id="UP000059419"/>
    </source>
</evidence>
<keyword evidence="3" id="KW-1185">Reference proteome</keyword>
<sequence length="97" mass="10507">MNRSEDDKLADIMVGEAVLALLNNGRRVSASTLLMQLQQIATQESDEERQSACSRAIVDVNNSISASHNTTSVNVRDGNNVSHVFNNDGPADDAKKH</sequence>
<accession>A0A0U5LAR4</accession>
<dbReference type="PATRIC" id="fig|1619313.3.peg.3733"/>
<dbReference type="Proteomes" id="UP000059419">
    <property type="component" value="Plasmid pEM01"/>
</dbReference>
<dbReference type="EMBL" id="LN907828">
    <property type="protein sequence ID" value="CUU25830.1"/>
    <property type="molecule type" value="Genomic_DNA"/>
</dbReference>
<evidence type="ECO:0000256" key="1">
    <source>
        <dbReference type="SAM" id="MobiDB-lite"/>
    </source>
</evidence>
<reference evidence="3" key="1">
    <citation type="submission" date="2015-11" db="EMBL/GenBank/DDBJ databases">
        <authorList>
            <person name="Blom J."/>
        </authorList>
    </citation>
    <scope>NUCLEOTIDE SEQUENCE [LARGE SCALE GENOMIC DNA]</scope>
    <source>
        <plasmid evidence="3">pEM01</plasmid>
    </source>
</reference>
<name>A0A0U5LAR4_9GAMM</name>
<dbReference type="RefSeq" id="WP_067435928.1">
    <property type="nucleotide sequence ID" value="NZ_JACSXD010000009.1"/>
</dbReference>
<organism evidence="2 3">
    <name type="scientific">Duffyella gerundensis</name>
    <dbReference type="NCBI Taxonomy" id="1619313"/>
    <lineage>
        <taxon>Bacteria</taxon>
        <taxon>Pseudomonadati</taxon>
        <taxon>Pseudomonadota</taxon>
        <taxon>Gammaproteobacteria</taxon>
        <taxon>Enterobacterales</taxon>
        <taxon>Erwiniaceae</taxon>
        <taxon>Duffyella</taxon>
    </lineage>
</organism>
<feature type="region of interest" description="Disordered" evidence="1">
    <location>
        <begin position="69"/>
        <end position="97"/>
    </location>
</feature>
<feature type="compositionally biased region" description="Polar residues" evidence="1">
    <location>
        <begin position="69"/>
        <end position="85"/>
    </location>
</feature>
<dbReference type="KEGG" id="ege:EM595_p0130"/>
<geneLocation type="plasmid" evidence="3">
    <name>pEM01</name>
</geneLocation>